<dbReference type="PANTHER" id="PTHR19328">
    <property type="entry name" value="HEDGEHOG-INTERACTING PROTEIN"/>
    <property type="match status" value="1"/>
</dbReference>
<organism evidence="3 4">
    <name type="scientific">Antricoccus suffuscus</name>
    <dbReference type="NCBI Taxonomy" id="1629062"/>
    <lineage>
        <taxon>Bacteria</taxon>
        <taxon>Bacillati</taxon>
        <taxon>Actinomycetota</taxon>
        <taxon>Actinomycetes</taxon>
        <taxon>Geodermatophilales</taxon>
        <taxon>Antricoccaceae</taxon>
        <taxon>Antricoccus</taxon>
    </lineage>
</organism>
<dbReference type="EMBL" id="PVUE01000002">
    <property type="protein sequence ID" value="PRZ43458.1"/>
    <property type="molecule type" value="Genomic_DNA"/>
</dbReference>
<evidence type="ECO:0000256" key="1">
    <source>
        <dbReference type="SAM" id="MobiDB-lite"/>
    </source>
</evidence>
<dbReference type="Pfam" id="PF07995">
    <property type="entry name" value="GSDH"/>
    <property type="match status" value="1"/>
</dbReference>
<evidence type="ECO:0000313" key="4">
    <source>
        <dbReference type="Proteomes" id="UP000237752"/>
    </source>
</evidence>
<evidence type="ECO:0000313" key="3">
    <source>
        <dbReference type="EMBL" id="PRZ43458.1"/>
    </source>
</evidence>
<sequence length="316" mass="31113">MRATGLDQPWGIAPLPDGTALVGERATGKIIKVNGQPGVPQQDLFTIPGIDASGDGGLLGLATSPAYSEDGLVFAYITTATDNRVVSFNSAGTVVPVITGIPKGAVHNGGALAAGADGNLYIGTGDTGNPALATDPASLAGKILRIDNFGAPAADNPTAGSAVFASGLADATGICLSTNGGYAVDLGGGTPTAVTGNELETLEPGANYAGTDPTVAYSGKSLGGAACAAVTTTAIVTGLDSKSLMTSIMNKKGAPVDDPQLSLTDKYGRLRAIAIDPASGAMWVGTYNRDGIGTPAADDDKIIMVPPPQGGGGGIS</sequence>
<dbReference type="SUPFAM" id="SSF50952">
    <property type="entry name" value="Soluble quinoprotein glucose dehydrogenase"/>
    <property type="match status" value="1"/>
</dbReference>
<proteinExistence type="predicted"/>
<dbReference type="PANTHER" id="PTHR19328:SF13">
    <property type="entry name" value="HIPL1 PROTEIN"/>
    <property type="match status" value="1"/>
</dbReference>
<dbReference type="AlphaFoldDB" id="A0A2T1A544"/>
<dbReference type="InterPro" id="IPR012938">
    <property type="entry name" value="Glc/Sorbosone_DH"/>
</dbReference>
<reference evidence="3 4" key="1">
    <citation type="submission" date="2018-03" db="EMBL/GenBank/DDBJ databases">
        <title>Genomic Encyclopedia of Archaeal and Bacterial Type Strains, Phase II (KMG-II): from individual species to whole genera.</title>
        <authorList>
            <person name="Goeker M."/>
        </authorList>
    </citation>
    <scope>NUCLEOTIDE SEQUENCE [LARGE SCALE GENOMIC DNA]</scope>
    <source>
        <strain evidence="3 4">DSM 100065</strain>
    </source>
</reference>
<feature type="region of interest" description="Disordered" evidence="1">
    <location>
        <begin position="296"/>
        <end position="316"/>
    </location>
</feature>
<feature type="domain" description="Glucose/Sorbosone dehydrogenase" evidence="2">
    <location>
        <begin position="6"/>
        <end position="209"/>
    </location>
</feature>
<keyword evidence="4" id="KW-1185">Reference proteome</keyword>
<dbReference type="InterPro" id="IPR011041">
    <property type="entry name" value="Quinoprot_gluc/sorb_DH_b-prop"/>
</dbReference>
<accession>A0A2T1A544</accession>
<protein>
    <submittedName>
        <fullName evidence="3">Glucose/sorbosone dehydrogenase</fullName>
    </submittedName>
</protein>
<comment type="caution">
    <text evidence="3">The sequence shown here is derived from an EMBL/GenBank/DDBJ whole genome shotgun (WGS) entry which is preliminary data.</text>
</comment>
<gene>
    <name evidence="3" type="ORF">CLV47_102144</name>
</gene>
<name>A0A2T1A544_9ACTN</name>
<dbReference type="Proteomes" id="UP000237752">
    <property type="component" value="Unassembled WGS sequence"/>
</dbReference>
<dbReference type="InterPro" id="IPR011042">
    <property type="entry name" value="6-blade_b-propeller_TolB-like"/>
</dbReference>
<evidence type="ECO:0000259" key="2">
    <source>
        <dbReference type="Pfam" id="PF07995"/>
    </source>
</evidence>
<dbReference type="Gene3D" id="2.120.10.30">
    <property type="entry name" value="TolB, C-terminal domain"/>
    <property type="match status" value="1"/>
</dbReference>